<name>A0AAV1YWD8_9ARAC</name>
<dbReference type="AlphaFoldDB" id="A0AAV1YWD8"/>
<accession>A0AAV1YWD8</accession>
<protein>
    <submittedName>
        <fullName evidence="1">Uncharacterized protein</fullName>
    </submittedName>
</protein>
<evidence type="ECO:0000313" key="2">
    <source>
        <dbReference type="Proteomes" id="UP001497382"/>
    </source>
</evidence>
<organism evidence="1 2">
    <name type="scientific">Larinioides sclopetarius</name>
    <dbReference type="NCBI Taxonomy" id="280406"/>
    <lineage>
        <taxon>Eukaryota</taxon>
        <taxon>Metazoa</taxon>
        <taxon>Ecdysozoa</taxon>
        <taxon>Arthropoda</taxon>
        <taxon>Chelicerata</taxon>
        <taxon>Arachnida</taxon>
        <taxon>Araneae</taxon>
        <taxon>Araneomorphae</taxon>
        <taxon>Entelegynae</taxon>
        <taxon>Araneoidea</taxon>
        <taxon>Araneidae</taxon>
        <taxon>Larinioides</taxon>
    </lineage>
</organism>
<comment type="caution">
    <text evidence="1">The sequence shown here is derived from an EMBL/GenBank/DDBJ whole genome shotgun (WGS) entry which is preliminary data.</text>
</comment>
<proteinExistence type="predicted"/>
<keyword evidence="2" id="KW-1185">Reference proteome</keyword>
<dbReference type="Proteomes" id="UP001497382">
    <property type="component" value="Unassembled WGS sequence"/>
</dbReference>
<dbReference type="EMBL" id="CAXIEN010000005">
    <property type="protein sequence ID" value="CAL1262282.1"/>
    <property type="molecule type" value="Genomic_DNA"/>
</dbReference>
<evidence type="ECO:0000313" key="1">
    <source>
        <dbReference type="EMBL" id="CAL1262282.1"/>
    </source>
</evidence>
<reference evidence="1 2" key="1">
    <citation type="submission" date="2024-04" db="EMBL/GenBank/DDBJ databases">
        <authorList>
            <person name="Rising A."/>
            <person name="Reimegard J."/>
            <person name="Sonavane S."/>
            <person name="Akerstrom W."/>
            <person name="Nylinder S."/>
            <person name="Hedman E."/>
            <person name="Kallberg Y."/>
        </authorList>
    </citation>
    <scope>NUCLEOTIDE SEQUENCE [LARGE SCALE GENOMIC DNA]</scope>
</reference>
<sequence>MSAKSDNSRILIRFMPSLSHLASVRVAVPLYLNFNIETLNEAWADIQQENPTAAIEDSENDLLMKYRAKAHLLSIPGHLRKMVLETVKALREEFNRCQIEHPYMGIDKLPFCLRYDGTMDRDKMARQVVANESICIRKRFHLACVYNMRKCMWTLWKEMLASGNRRNVEMARTFFRIRKQDGLATAGLEFPIFENDPEIWFPRMKSVLPGIKSEDRWKLFSCFHLATDDDFLHTLYSVSKEEEEQMLKIHCKSALRLHLEWPRQSLFLETADKLWNFIDVESFRFLLKCIFVQKAQKEDYDYGKILEDFWNKSPDHLKEGAKEDQNLRRIINSYFNGLREKRNADEGGRRSSRKKKRRLVEVKV</sequence>
<gene>
    <name evidence="1" type="ORF">LARSCL_LOCUS906</name>
</gene>